<organism evidence="3 4">
    <name type="scientific">Mesonia mobilis</name>
    <dbReference type="NCBI Taxonomy" id="369791"/>
    <lineage>
        <taxon>Bacteria</taxon>
        <taxon>Pseudomonadati</taxon>
        <taxon>Bacteroidota</taxon>
        <taxon>Flavobacteriia</taxon>
        <taxon>Flavobacteriales</taxon>
        <taxon>Flavobacteriaceae</taxon>
        <taxon>Mesonia</taxon>
    </lineage>
</organism>
<protein>
    <recommendedName>
        <fullName evidence="2">ThuA-like domain-containing protein</fullName>
    </recommendedName>
</protein>
<reference evidence="4" key="1">
    <citation type="journal article" date="2019" name="Int. J. Syst. Evol. Microbiol.">
        <title>The Global Catalogue of Microorganisms (GCM) 10K type strain sequencing project: providing services to taxonomists for standard genome sequencing and annotation.</title>
        <authorList>
            <consortium name="The Broad Institute Genomics Platform"/>
            <consortium name="The Broad Institute Genome Sequencing Center for Infectious Disease"/>
            <person name="Wu L."/>
            <person name="Ma J."/>
        </authorList>
    </citation>
    <scope>NUCLEOTIDE SEQUENCE [LARGE SCALE GENOMIC DNA]</scope>
    <source>
        <strain evidence="4">KCTC 12708</strain>
    </source>
</reference>
<name>A0ABQ3BK42_9FLAO</name>
<feature type="chain" id="PRO_5047478852" description="ThuA-like domain-containing protein" evidence="1">
    <location>
        <begin position="21"/>
        <end position="239"/>
    </location>
</feature>
<keyword evidence="4" id="KW-1185">Reference proteome</keyword>
<dbReference type="SUPFAM" id="SSF52317">
    <property type="entry name" value="Class I glutamine amidotransferase-like"/>
    <property type="match status" value="1"/>
</dbReference>
<feature type="domain" description="ThuA-like" evidence="2">
    <location>
        <begin position="24"/>
        <end position="233"/>
    </location>
</feature>
<gene>
    <name evidence="3" type="ORF">GCM10008088_00680</name>
</gene>
<dbReference type="Pfam" id="PF06283">
    <property type="entry name" value="ThuA"/>
    <property type="match status" value="1"/>
</dbReference>
<accession>A0ABQ3BK42</accession>
<dbReference type="PANTHER" id="PTHR40469">
    <property type="entry name" value="SECRETED GLYCOSYL HYDROLASE"/>
    <property type="match status" value="1"/>
</dbReference>
<evidence type="ECO:0000313" key="4">
    <source>
        <dbReference type="Proteomes" id="UP000615593"/>
    </source>
</evidence>
<sequence>MMMRFFLFIVSCFVFGICQAQDAILVFHKTEGFHHESIEAGRAFFQQLGKDNNFEVVTSEDASIFNKKELKAFKLVVFLNTTGNILNRKQEKAFEKFIAKGGSFLGVHSAADTEYDWEWYGQLVGAYFVSHPQVCEAEIQLKKSSHKTVEHLPEVWRRTDEWYNYKFVNPDIEVLLNLDETTYEGGENGKYHPVAWYQELENNNVAIYTGGGHTQEAYQESHFKTHLLQCVLWGLSRNK</sequence>
<comment type="caution">
    <text evidence="3">The sequence shown here is derived from an EMBL/GenBank/DDBJ whole genome shotgun (WGS) entry which is preliminary data.</text>
</comment>
<dbReference type="EMBL" id="BMWY01000001">
    <property type="protein sequence ID" value="GGZ43614.1"/>
    <property type="molecule type" value="Genomic_DNA"/>
</dbReference>
<dbReference type="InterPro" id="IPR029010">
    <property type="entry name" value="ThuA-like"/>
</dbReference>
<dbReference type="Gene3D" id="3.40.50.880">
    <property type="match status" value="1"/>
</dbReference>
<evidence type="ECO:0000259" key="2">
    <source>
        <dbReference type="Pfam" id="PF06283"/>
    </source>
</evidence>
<keyword evidence="1" id="KW-0732">Signal</keyword>
<dbReference type="Proteomes" id="UP000615593">
    <property type="component" value="Unassembled WGS sequence"/>
</dbReference>
<evidence type="ECO:0000256" key="1">
    <source>
        <dbReference type="SAM" id="SignalP"/>
    </source>
</evidence>
<dbReference type="PANTHER" id="PTHR40469:SF2">
    <property type="entry name" value="GALACTOSE-BINDING DOMAIN-LIKE SUPERFAMILY PROTEIN"/>
    <property type="match status" value="1"/>
</dbReference>
<proteinExistence type="predicted"/>
<evidence type="ECO:0000313" key="3">
    <source>
        <dbReference type="EMBL" id="GGZ43614.1"/>
    </source>
</evidence>
<dbReference type="InterPro" id="IPR029062">
    <property type="entry name" value="Class_I_gatase-like"/>
</dbReference>
<feature type="signal peptide" evidence="1">
    <location>
        <begin position="1"/>
        <end position="20"/>
    </location>
</feature>